<feature type="domain" description="STAS" evidence="1">
    <location>
        <begin position="1"/>
        <end position="92"/>
    </location>
</feature>
<dbReference type="OrthoDB" id="7726822at2"/>
<reference evidence="2 3" key="1">
    <citation type="submission" date="2018-09" db="EMBL/GenBank/DDBJ databases">
        <title>Profundibacter amoris BAR1 gen. nov., sp. nov., a new member of the Roseobacter clade isolated at Lokis Castle Vent Field on the Arctic Mid-Oceanic Ridge.</title>
        <authorList>
            <person name="Le Moine Bauer S."/>
            <person name="Sjoeberg A.G."/>
            <person name="L'Haridon S."/>
            <person name="Stokke R."/>
            <person name="Roalkvam I."/>
            <person name="Steen I.H."/>
            <person name="Dahle H."/>
        </authorList>
    </citation>
    <scope>NUCLEOTIDE SEQUENCE [LARGE SCALE GENOMIC DNA]</scope>
    <source>
        <strain evidence="2 3">BAR1</strain>
    </source>
</reference>
<evidence type="ECO:0000259" key="1">
    <source>
        <dbReference type="PROSITE" id="PS50801"/>
    </source>
</evidence>
<dbReference type="InterPro" id="IPR058548">
    <property type="entry name" value="MlaB-like_STAS"/>
</dbReference>
<dbReference type="InterPro" id="IPR036513">
    <property type="entry name" value="STAS_dom_sf"/>
</dbReference>
<dbReference type="InterPro" id="IPR002645">
    <property type="entry name" value="STAS_dom"/>
</dbReference>
<evidence type="ECO:0000313" key="2">
    <source>
        <dbReference type="EMBL" id="AXX98142.1"/>
    </source>
</evidence>
<accession>A0A347UH14</accession>
<organism evidence="2 3">
    <name type="scientific">Profundibacter amoris</name>
    <dbReference type="NCBI Taxonomy" id="2171755"/>
    <lineage>
        <taxon>Bacteria</taxon>
        <taxon>Pseudomonadati</taxon>
        <taxon>Pseudomonadota</taxon>
        <taxon>Alphaproteobacteria</taxon>
        <taxon>Rhodobacterales</taxon>
        <taxon>Paracoccaceae</taxon>
        <taxon>Profundibacter</taxon>
    </lineage>
</organism>
<gene>
    <name evidence="2" type="ORF">BAR1_09490</name>
</gene>
<sequence length="92" mass="9809">MTTVITLQERLDFGAVTPLKTTILGHAGQDLEIDASQVSHMGTLCLQVLIAAANDWKQVGKTFQIISPSETCKTQLALHGFSPDTLTGVSPT</sequence>
<dbReference type="PROSITE" id="PS50801">
    <property type="entry name" value="STAS"/>
    <property type="match status" value="1"/>
</dbReference>
<dbReference type="Pfam" id="PF13466">
    <property type="entry name" value="STAS_2"/>
    <property type="match status" value="1"/>
</dbReference>
<dbReference type="EMBL" id="CP032125">
    <property type="protein sequence ID" value="AXX98142.1"/>
    <property type="molecule type" value="Genomic_DNA"/>
</dbReference>
<dbReference type="SUPFAM" id="SSF52091">
    <property type="entry name" value="SpoIIaa-like"/>
    <property type="match status" value="1"/>
</dbReference>
<name>A0A347UH14_9RHOB</name>
<keyword evidence="3" id="KW-1185">Reference proteome</keyword>
<dbReference type="KEGG" id="pamo:BAR1_09490"/>
<dbReference type="RefSeq" id="WP_118942798.1">
    <property type="nucleotide sequence ID" value="NZ_CP032125.1"/>
</dbReference>
<dbReference type="CDD" id="cd07043">
    <property type="entry name" value="STAS_anti-anti-sigma_factors"/>
    <property type="match status" value="1"/>
</dbReference>
<dbReference type="Proteomes" id="UP000261704">
    <property type="component" value="Chromosome"/>
</dbReference>
<dbReference type="Gene3D" id="3.30.750.24">
    <property type="entry name" value="STAS domain"/>
    <property type="match status" value="1"/>
</dbReference>
<proteinExistence type="predicted"/>
<protein>
    <submittedName>
        <fullName evidence="2">STAS domain-containing protein</fullName>
    </submittedName>
</protein>
<dbReference type="AlphaFoldDB" id="A0A347UH14"/>
<evidence type="ECO:0000313" key="3">
    <source>
        <dbReference type="Proteomes" id="UP000261704"/>
    </source>
</evidence>